<dbReference type="STRING" id="988801.SAMN05216522_102275"/>
<dbReference type="AlphaFoldDB" id="A0A1H9FDF2"/>
<dbReference type="OrthoDB" id="9767863at2"/>
<dbReference type="InterPro" id="IPR002656">
    <property type="entry name" value="Acyl_transf_3_dom"/>
</dbReference>
<keyword evidence="1" id="KW-1133">Transmembrane helix</keyword>
<feature type="transmembrane region" description="Helical" evidence="1">
    <location>
        <begin position="43"/>
        <end position="59"/>
    </location>
</feature>
<keyword evidence="1" id="KW-0812">Transmembrane</keyword>
<evidence type="ECO:0000313" key="3">
    <source>
        <dbReference type="EMBL" id="SEQ35956.1"/>
    </source>
</evidence>
<feature type="transmembrane region" description="Helical" evidence="1">
    <location>
        <begin position="12"/>
        <end position="31"/>
    </location>
</feature>
<dbReference type="EMBL" id="FOGC01000002">
    <property type="protein sequence ID" value="SEQ35956.1"/>
    <property type="molecule type" value="Genomic_DNA"/>
</dbReference>
<dbReference type="InterPro" id="IPR050879">
    <property type="entry name" value="Acyltransferase_3"/>
</dbReference>
<proteinExistence type="predicted"/>
<dbReference type="PANTHER" id="PTHR23028">
    <property type="entry name" value="ACETYLTRANSFERASE"/>
    <property type="match status" value="1"/>
</dbReference>
<dbReference type="GO" id="GO:0000271">
    <property type="term" value="P:polysaccharide biosynthetic process"/>
    <property type="evidence" value="ECO:0007669"/>
    <property type="project" value="TreeGrafter"/>
</dbReference>
<dbReference type="GO" id="GO:0016020">
    <property type="term" value="C:membrane"/>
    <property type="evidence" value="ECO:0007669"/>
    <property type="project" value="TreeGrafter"/>
</dbReference>
<protein>
    <recommendedName>
        <fullName evidence="2">Acyltransferase 3 domain-containing protein</fullName>
    </recommendedName>
</protein>
<sequence>MVINDRNRISAIEALRGIAVITVVLYHYSWFIHPLESTFLRRGYIGVDIFFIISGFLACHNTARYDSSSYNSIKYITNRLIRICPAYIIVTLLYVGTNYTLHSTSTGAWALIKSLLFLPQLSEGGPSYGSPVVDVGWTLNYEFFFT</sequence>
<reference evidence="4" key="1">
    <citation type="submission" date="2016-10" db="EMBL/GenBank/DDBJ databases">
        <authorList>
            <person name="Varghese N."/>
            <person name="Submissions S."/>
        </authorList>
    </citation>
    <scope>NUCLEOTIDE SEQUENCE [LARGE SCALE GENOMIC DNA]</scope>
    <source>
        <strain evidence="4">8N4</strain>
    </source>
</reference>
<keyword evidence="1" id="KW-0472">Membrane</keyword>
<gene>
    <name evidence="3" type="ORF">SAMN05216522_102275</name>
</gene>
<dbReference type="Proteomes" id="UP000242515">
    <property type="component" value="Unassembled WGS sequence"/>
</dbReference>
<evidence type="ECO:0000256" key="1">
    <source>
        <dbReference type="SAM" id="Phobius"/>
    </source>
</evidence>
<accession>A0A1H9FDF2</accession>
<keyword evidence="4" id="KW-1185">Reference proteome</keyword>
<feature type="transmembrane region" description="Helical" evidence="1">
    <location>
        <begin position="80"/>
        <end position="101"/>
    </location>
</feature>
<dbReference type="GO" id="GO:0016747">
    <property type="term" value="F:acyltransferase activity, transferring groups other than amino-acyl groups"/>
    <property type="evidence" value="ECO:0007669"/>
    <property type="project" value="InterPro"/>
</dbReference>
<dbReference type="Pfam" id="PF01757">
    <property type="entry name" value="Acyl_transf_3"/>
    <property type="match status" value="1"/>
</dbReference>
<dbReference type="PANTHER" id="PTHR23028:SF131">
    <property type="entry name" value="BLR2367 PROTEIN"/>
    <property type="match status" value="1"/>
</dbReference>
<feature type="domain" description="Acyltransferase 3" evidence="2">
    <location>
        <begin position="10"/>
        <end position="145"/>
    </location>
</feature>
<evidence type="ECO:0000259" key="2">
    <source>
        <dbReference type="Pfam" id="PF01757"/>
    </source>
</evidence>
<organism evidence="3 4">
    <name type="scientific">Rosenbergiella nectarea</name>
    <dbReference type="NCBI Taxonomy" id="988801"/>
    <lineage>
        <taxon>Bacteria</taxon>
        <taxon>Pseudomonadati</taxon>
        <taxon>Pseudomonadota</taxon>
        <taxon>Gammaproteobacteria</taxon>
        <taxon>Enterobacterales</taxon>
        <taxon>Erwiniaceae</taxon>
        <taxon>Rosenbergiella</taxon>
    </lineage>
</organism>
<evidence type="ECO:0000313" key="4">
    <source>
        <dbReference type="Proteomes" id="UP000242515"/>
    </source>
</evidence>
<name>A0A1H9FDF2_9GAMM</name>